<comment type="caution">
    <text evidence="6">The sequence shown here is derived from an EMBL/GenBank/DDBJ whole genome shotgun (WGS) entry which is preliminary data.</text>
</comment>
<dbReference type="Pfam" id="PF08597">
    <property type="entry name" value="eIF3_subunit"/>
    <property type="match status" value="1"/>
</dbReference>
<dbReference type="OrthoDB" id="20381at2759"/>
<evidence type="ECO:0000256" key="4">
    <source>
        <dbReference type="HAMAP-Rule" id="MF_03009"/>
    </source>
</evidence>
<dbReference type="EMBL" id="PUHW01000031">
    <property type="protein sequence ID" value="KAG0690462.1"/>
    <property type="molecule type" value="Genomic_DNA"/>
</dbReference>
<sequence length="266" mass="29318">MSWDDEDFDIKVNNNNAPVSWEEEEQDDEPVLDSWDALSDDEKPKTPASAPKSTTSSKKKGKKNISTSGTKTLTEIDLVDEKTRKEMLKEEELNADLNNAADLFGSLGVSEHPRARAAAAEAANKKPVLKLTTDTPLDVHPLFQPTTKQDFEKLRKTLGSEMKKLDENSHLFYSSVLAVDLTRDICDPLSIEQIRKVISTLNALVTKKVKDERQNRLAKTGGTSLGGAGKKKAKTAVVNTGPASFKKDNLDDFMGGNDDMSDDDFM</sequence>
<evidence type="ECO:0000256" key="2">
    <source>
        <dbReference type="ARBA" id="ARBA00022540"/>
    </source>
</evidence>
<organism evidence="6 7">
    <name type="scientific">Pichia californica</name>
    <dbReference type="NCBI Taxonomy" id="460514"/>
    <lineage>
        <taxon>Eukaryota</taxon>
        <taxon>Fungi</taxon>
        <taxon>Dikarya</taxon>
        <taxon>Ascomycota</taxon>
        <taxon>Saccharomycotina</taxon>
        <taxon>Pichiomycetes</taxon>
        <taxon>Pichiales</taxon>
        <taxon>Pichiaceae</taxon>
        <taxon>Pichia</taxon>
    </lineage>
</organism>
<dbReference type="AlphaFoldDB" id="A0A9P6WNQ5"/>
<keyword evidence="2 4" id="KW-0396">Initiation factor</keyword>
<dbReference type="GO" id="GO:0033290">
    <property type="term" value="C:eukaryotic 48S preinitiation complex"/>
    <property type="evidence" value="ECO:0007669"/>
    <property type="project" value="UniProtKB-UniRule"/>
</dbReference>
<name>A0A9P6WNQ5_9ASCO</name>
<evidence type="ECO:0000313" key="7">
    <source>
        <dbReference type="Proteomes" id="UP000697127"/>
    </source>
</evidence>
<protein>
    <recommendedName>
        <fullName evidence="4">Eukaryotic translation initiation factor 3 subunit J</fullName>
        <shortName evidence="4">eIF3j</shortName>
    </recommendedName>
    <alternativeName>
        <fullName evidence="4">Eukaryotic translation initiation factor 3 30 kDa subunit homolog</fullName>
        <shortName evidence="4">eIF-3 30 kDa subunit homolog</shortName>
    </alternativeName>
</protein>
<dbReference type="GO" id="GO:0001732">
    <property type="term" value="P:formation of cytoplasmic translation initiation complex"/>
    <property type="evidence" value="ECO:0007669"/>
    <property type="project" value="UniProtKB-UniRule"/>
</dbReference>
<dbReference type="PANTHER" id="PTHR21681:SF0">
    <property type="entry name" value="EUKARYOTIC TRANSLATION INITIATION FACTOR 3 SUBUNIT J"/>
    <property type="match status" value="1"/>
</dbReference>
<evidence type="ECO:0000256" key="3">
    <source>
        <dbReference type="ARBA" id="ARBA00022917"/>
    </source>
</evidence>
<keyword evidence="3 4" id="KW-0648">Protein biosynthesis</keyword>
<comment type="function">
    <text evidence="4">Component of the eukaryotic translation initiation factor 3 (eIF-3) complex, which is involved in protein synthesis of a specialized repertoire of mRNAs and, together with other initiation factors, stimulates binding of mRNA and methionyl-tRNAi to the 40S ribosome. The eIF-3 complex specifically targets and initiates translation of a subset of mRNAs involved in cell proliferation.</text>
</comment>
<dbReference type="InterPro" id="IPR023194">
    <property type="entry name" value="eIF3-like_dom_sf"/>
</dbReference>
<keyword evidence="1 4" id="KW-0963">Cytoplasm</keyword>
<dbReference type="Gene3D" id="1.10.246.60">
    <property type="entry name" value="Eukaryotic translation initiation factor 3 like domains"/>
    <property type="match status" value="1"/>
</dbReference>
<feature type="region of interest" description="Disordered" evidence="5">
    <location>
        <begin position="1"/>
        <end position="73"/>
    </location>
</feature>
<feature type="compositionally biased region" description="Acidic residues" evidence="5">
    <location>
        <begin position="21"/>
        <end position="31"/>
    </location>
</feature>
<evidence type="ECO:0000256" key="5">
    <source>
        <dbReference type="SAM" id="MobiDB-lite"/>
    </source>
</evidence>
<dbReference type="GO" id="GO:0016282">
    <property type="term" value="C:eukaryotic 43S preinitiation complex"/>
    <property type="evidence" value="ECO:0007669"/>
    <property type="project" value="UniProtKB-UniRule"/>
</dbReference>
<gene>
    <name evidence="4 6" type="primary">HCR1</name>
    <name evidence="6" type="ORF">C6P40_002837</name>
</gene>
<accession>A0A9P6WNQ5</accession>
<comment type="subcellular location">
    <subcellularLocation>
        <location evidence="4">Cytoplasm</location>
    </subcellularLocation>
</comment>
<comment type="subunit">
    <text evidence="4">Component of the eukaryotic translation initiation factor 3 (eIF-3) complex.</text>
</comment>
<dbReference type="InterPro" id="IPR013906">
    <property type="entry name" value="eIF3j"/>
</dbReference>
<feature type="region of interest" description="Disordered" evidence="5">
    <location>
        <begin position="213"/>
        <end position="233"/>
    </location>
</feature>
<evidence type="ECO:0000256" key="1">
    <source>
        <dbReference type="ARBA" id="ARBA00022490"/>
    </source>
</evidence>
<feature type="compositionally biased region" description="Low complexity" evidence="5">
    <location>
        <begin position="46"/>
        <end position="56"/>
    </location>
</feature>
<dbReference type="GO" id="GO:0003743">
    <property type="term" value="F:translation initiation factor activity"/>
    <property type="evidence" value="ECO:0007669"/>
    <property type="project" value="UniProtKB-UniRule"/>
</dbReference>
<dbReference type="HAMAP" id="MF_03009">
    <property type="entry name" value="eIF3j"/>
    <property type="match status" value="1"/>
</dbReference>
<dbReference type="Proteomes" id="UP000697127">
    <property type="component" value="Unassembled WGS sequence"/>
</dbReference>
<proteinExistence type="inferred from homology"/>
<reference evidence="6" key="1">
    <citation type="submission" date="2020-11" db="EMBL/GenBank/DDBJ databases">
        <title>Kefir isolates.</title>
        <authorList>
            <person name="Marcisauskas S."/>
            <person name="Kim Y."/>
            <person name="Blasche S."/>
        </authorList>
    </citation>
    <scope>NUCLEOTIDE SEQUENCE</scope>
    <source>
        <strain evidence="6">Olga-1</strain>
    </source>
</reference>
<dbReference type="PANTHER" id="PTHR21681">
    <property type="entry name" value="EUKARYOTIC TRANSLATION INITIATION FACTOR 3 SUBUNIT J"/>
    <property type="match status" value="1"/>
</dbReference>
<evidence type="ECO:0000313" key="6">
    <source>
        <dbReference type="EMBL" id="KAG0690462.1"/>
    </source>
</evidence>
<comment type="similarity">
    <text evidence="4">Belongs to the eIF-3 subunit J family.</text>
</comment>
<dbReference type="GO" id="GO:0005852">
    <property type="term" value="C:eukaryotic translation initiation factor 3 complex"/>
    <property type="evidence" value="ECO:0007669"/>
    <property type="project" value="UniProtKB-UniRule"/>
</dbReference>
<keyword evidence="7" id="KW-1185">Reference proteome</keyword>